<reference evidence="2 3" key="1">
    <citation type="submission" date="2018-06" db="EMBL/GenBank/DDBJ databases">
        <title>The Genome of Cuscuta australis (Dodder) Provides Insight into the Evolution of Plant Parasitism.</title>
        <authorList>
            <person name="Liu H."/>
        </authorList>
    </citation>
    <scope>NUCLEOTIDE SEQUENCE [LARGE SCALE GENOMIC DNA]</scope>
    <source>
        <strain evidence="3">cv. Yunnan</strain>
        <tissue evidence="2">Vines</tissue>
    </source>
</reference>
<comment type="caution">
    <text evidence="2">The sequence shown here is derived from an EMBL/GenBank/DDBJ whole genome shotgun (WGS) entry which is preliminary data.</text>
</comment>
<dbReference type="EMBL" id="NQVE01000071">
    <property type="protein sequence ID" value="RAL50057.1"/>
    <property type="molecule type" value="Genomic_DNA"/>
</dbReference>
<accession>A0A328DWE2</accession>
<protein>
    <submittedName>
        <fullName evidence="2">Uncharacterized protein</fullName>
    </submittedName>
</protein>
<gene>
    <name evidence="2" type="ORF">DM860_017967</name>
</gene>
<dbReference type="AlphaFoldDB" id="A0A328DWE2"/>
<organism evidence="2 3">
    <name type="scientific">Cuscuta australis</name>
    <dbReference type="NCBI Taxonomy" id="267555"/>
    <lineage>
        <taxon>Eukaryota</taxon>
        <taxon>Viridiplantae</taxon>
        <taxon>Streptophyta</taxon>
        <taxon>Embryophyta</taxon>
        <taxon>Tracheophyta</taxon>
        <taxon>Spermatophyta</taxon>
        <taxon>Magnoliopsida</taxon>
        <taxon>eudicotyledons</taxon>
        <taxon>Gunneridae</taxon>
        <taxon>Pentapetalae</taxon>
        <taxon>asterids</taxon>
        <taxon>lamiids</taxon>
        <taxon>Solanales</taxon>
        <taxon>Convolvulaceae</taxon>
        <taxon>Cuscuteae</taxon>
        <taxon>Cuscuta</taxon>
        <taxon>Cuscuta subgen. Grammica</taxon>
        <taxon>Cuscuta sect. Cleistogrammica</taxon>
    </lineage>
</organism>
<sequence>MGISLCRLLNPSGTEFAHPKILGARYLAGQDSAVAAPFAGVGWLPVLVPTTEDGSPEPRNERSSNEAITPELELVAAGCAEAGCRAARGRRVRTVFAGGAEAACWWLLTGSRDDESTTDLQSNSGAAEAAGTLLGVVDGGQGLQRVGPKIAHSRMGVVVVVDGVSQSPMERQSFAGRVLLSSVQI</sequence>
<proteinExistence type="predicted"/>
<evidence type="ECO:0000256" key="1">
    <source>
        <dbReference type="SAM" id="MobiDB-lite"/>
    </source>
</evidence>
<dbReference type="Proteomes" id="UP000249390">
    <property type="component" value="Unassembled WGS sequence"/>
</dbReference>
<feature type="region of interest" description="Disordered" evidence="1">
    <location>
        <begin position="49"/>
        <end position="68"/>
    </location>
</feature>
<evidence type="ECO:0000313" key="3">
    <source>
        <dbReference type="Proteomes" id="UP000249390"/>
    </source>
</evidence>
<name>A0A328DWE2_9ASTE</name>
<keyword evidence="3" id="KW-1185">Reference proteome</keyword>
<evidence type="ECO:0000313" key="2">
    <source>
        <dbReference type="EMBL" id="RAL50057.1"/>
    </source>
</evidence>